<accession>A0AAU7JT21</accession>
<name>A0AAU7JT21_9MICO</name>
<dbReference type="EMBL" id="CP157483">
    <property type="protein sequence ID" value="XBO43405.1"/>
    <property type="molecule type" value="Genomic_DNA"/>
</dbReference>
<dbReference type="SUPFAM" id="SSF159238">
    <property type="entry name" value="SO1590-like"/>
    <property type="match status" value="1"/>
</dbReference>
<dbReference type="RefSeq" id="WP_406830842.1">
    <property type="nucleotide sequence ID" value="NZ_CP157483.1"/>
</dbReference>
<dbReference type="Pfam" id="PF11528">
    <property type="entry name" value="DUF3224"/>
    <property type="match status" value="1"/>
</dbReference>
<dbReference type="InterPro" id="IPR021607">
    <property type="entry name" value="DUF3224"/>
</dbReference>
<dbReference type="Gene3D" id="2.40.350.10">
    <property type="entry name" value="SO1590-like"/>
    <property type="match status" value="1"/>
</dbReference>
<dbReference type="AlphaFoldDB" id="A0AAU7JT21"/>
<gene>
    <name evidence="1" type="ORF">ABEG17_17855</name>
</gene>
<evidence type="ECO:0000313" key="1">
    <source>
        <dbReference type="EMBL" id="XBO43405.1"/>
    </source>
</evidence>
<proteinExistence type="predicted"/>
<sequence length="136" mass="13949">MRTEGTFTVESFTPAELSPAPEVVVTSAPVGVAVMLKQYTGGVSGRSTTIFTAAYDQARGAGTYVAMESFDGALDGAAGTFNFVHSATTEGGGRTHEHFAVVPGSGTAELAGIRGGGGLAVEDDGTHRVWFDYQLG</sequence>
<reference evidence="1" key="1">
    <citation type="submission" date="2024-05" db="EMBL/GenBank/DDBJ databases">
        <authorList>
            <person name="Kim S."/>
            <person name="Heo J."/>
            <person name="Choi H."/>
            <person name="Choi Y."/>
            <person name="Kwon S.-W."/>
            <person name="Kim Y."/>
        </authorList>
    </citation>
    <scope>NUCLEOTIDE SEQUENCE</scope>
    <source>
        <strain evidence="1">KACC 23699</strain>
    </source>
</reference>
<organism evidence="1">
    <name type="scientific">Pedococcus sp. KACC 23699</name>
    <dbReference type="NCBI Taxonomy" id="3149228"/>
    <lineage>
        <taxon>Bacteria</taxon>
        <taxon>Bacillati</taxon>
        <taxon>Actinomycetota</taxon>
        <taxon>Actinomycetes</taxon>
        <taxon>Micrococcales</taxon>
        <taxon>Intrasporangiaceae</taxon>
        <taxon>Pedococcus</taxon>
    </lineage>
</organism>
<protein>
    <submittedName>
        <fullName evidence="1">DUF3224 domain-containing protein</fullName>
    </submittedName>
</protein>
<dbReference type="InterPro" id="IPR023159">
    <property type="entry name" value="SO1590-like_sf"/>
</dbReference>